<keyword evidence="1" id="KW-0732">Signal</keyword>
<keyword evidence="3" id="KW-1185">Reference proteome</keyword>
<reference evidence="3" key="1">
    <citation type="submission" date="2016-08" db="EMBL/GenBank/DDBJ databases">
        <authorList>
            <person name="Varghese N."/>
            <person name="Submissions Spin"/>
        </authorList>
    </citation>
    <scope>NUCLEOTIDE SEQUENCE [LARGE SCALE GENOMIC DNA]</scope>
    <source>
        <strain evidence="3">R-53144</strain>
    </source>
</reference>
<dbReference type="OrthoDB" id="9786287at2"/>
<dbReference type="RefSeq" id="WP_091126107.1">
    <property type="nucleotide sequence ID" value="NZ_FMBA01000084.1"/>
</dbReference>
<accession>A0A1C4DMC1</accession>
<protein>
    <recommendedName>
        <fullName evidence="4">MORN repeat variant</fullName>
    </recommendedName>
</protein>
<dbReference type="Proteomes" id="UP000199698">
    <property type="component" value="Unassembled WGS sequence"/>
</dbReference>
<dbReference type="STRING" id="1798183.GA0061080_10845"/>
<proteinExistence type="predicted"/>
<evidence type="ECO:0008006" key="4">
    <source>
        <dbReference type="Google" id="ProtNLM"/>
    </source>
</evidence>
<feature type="chain" id="PRO_5008690563" description="MORN repeat variant" evidence="1">
    <location>
        <begin position="21"/>
        <end position="137"/>
    </location>
</feature>
<gene>
    <name evidence="2" type="ORF">GA0061080_10845</name>
</gene>
<evidence type="ECO:0000256" key="1">
    <source>
        <dbReference type="SAM" id="SignalP"/>
    </source>
</evidence>
<feature type="signal peptide" evidence="1">
    <location>
        <begin position="1"/>
        <end position="20"/>
    </location>
</feature>
<organism evidence="2 3">
    <name type="scientific">Gilliamella intestini</name>
    <dbReference type="NCBI Taxonomy" id="1798183"/>
    <lineage>
        <taxon>Bacteria</taxon>
        <taxon>Pseudomonadati</taxon>
        <taxon>Pseudomonadota</taxon>
        <taxon>Gammaproteobacteria</taxon>
        <taxon>Orbales</taxon>
        <taxon>Orbaceae</taxon>
        <taxon>Gilliamella</taxon>
    </lineage>
</organism>
<dbReference type="AlphaFoldDB" id="A0A1C4DMC1"/>
<evidence type="ECO:0000313" key="3">
    <source>
        <dbReference type="Proteomes" id="UP000199698"/>
    </source>
</evidence>
<name>A0A1C4DMC1_9GAMM</name>
<evidence type="ECO:0000313" key="2">
    <source>
        <dbReference type="EMBL" id="SCC32370.1"/>
    </source>
</evidence>
<sequence length="137" mass="15962">MKKIIILLTISLFIVCHSFANSVKENFNPYAISSIISSYSNTPFCYSFLIDYYPNGQVKEKGCQGHYNATGIFVGNWYEYDLLGMLVRTRYYHPDEFGKDYKIIITYDKNGKVITKKIFNYGEVYESEEVELNEIPK</sequence>
<dbReference type="EMBL" id="FMBA01000084">
    <property type="protein sequence ID" value="SCC32370.1"/>
    <property type="molecule type" value="Genomic_DNA"/>
</dbReference>
<dbReference type="Gene3D" id="3.90.930.1">
    <property type="match status" value="1"/>
</dbReference>